<evidence type="ECO:0000313" key="2">
    <source>
        <dbReference type="EMBL" id="CAE8619879.1"/>
    </source>
</evidence>
<organism evidence="2 3">
    <name type="scientific">Polarella glacialis</name>
    <name type="common">Dinoflagellate</name>
    <dbReference type="NCBI Taxonomy" id="89957"/>
    <lineage>
        <taxon>Eukaryota</taxon>
        <taxon>Sar</taxon>
        <taxon>Alveolata</taxon>
        <taxon>Dinophyceae</taxon>
        <taxon>Suessiales</taxon>
        <taxon>Suessiaceae</taxon>
        <taxon>Polarella</taxon>
    </lineage>
</organism>
<feature type="region of interest" description="Disordered" evidence="1">
    <location>
        <begin position="1"/>
        <end position="81"/>
    </location>
</feature>
<feature type="region of interest" description="Disordered" evidence="1">
    <location>
        <begin position="400"/>
        <end position="441"/>
    </location>
</feature>
<feature type="compositionally biased region" description="Acidic residues" evidence="1">
    <location>
        <begin position="45"/>
        <end position="58"/>
    </location>
</feature>
<feature type="region of interest" description="Disordered" evidence="1">
    <location>
        <begin position="513"/>
        <end position="601"/>
    </location>
</feature>
<dbReference type="Pfam" id="PF09808">
    <property type="entry name" value="SNAPC1"/>
    <property type="match status" value="1"/>
</dbReference>
<dbReference type="InterPro" id="IPR019188">
    <property type="entry name" value="SNAPC1"/>
</dbReference>
<dbReference type="OrthoDB" id="428766at2759"/>
<evidence type="ECO:0000256" key="1">
    <source>
        <dbReference type="SAM" id="MobiDB-lite"/>
    </source>
</evidence>
<name>A0A813G1G7_POLGL</name>
<dbReference type="EMBL" id="CAJNNV010027247">
    <property type="protein sequence ID" value="CAE8619879.1"/>
    <property type="molecule type" value="Genomic_DNA"/>
</dbReference>
<dbReference type="AlphaFoldDB" id="A0A813G1G7"/>
<feature type="compositionally biased region" description="Acidic residues" evidence="1">
    <location>
        <begin position="12"/>
        <end position="21"/>
    </location>
</feature>
<comment type="caution">
    <text evidence="2">The sequence shown here is derived from an EMBL/GenBank/DDBJ whole genome shotgun (WGS) entry which is preliminary data.</text>
</comment>
<evidence type="ECO:0000313" key="3">
    <source>
        <dbReference type="Proteomes" id="UP000654075"/>
    </source>
</evidence>
<keyword evidence="3" id="KW-1185">Reference proteome</keyword>
<proteinExistence type="predicted"/>
<feature type="compositionally biased region" description="Basic and acidic residues" evidence="1">
    <location>
        <begin position="59"/>
        <end position="74"/>
    </location>
</feature>
<feature type="compositionally biased region" description="Low complexity" evidence="1">
    <location>
        <begin position="540"/>
        <end position="556"/>
    </location>
</feature>
<gene>
    <name evidence="2" type="ORF">PGLA1383_LOCUS37457</name>
</gene>
<sequence>MSLITQEKIESDGDGYGDEAEDGRSLEQLQGVREESEDSERALEEMEEMEEMEDLVGSDEERLRQEFSRPKVEEGTYEGEDKVEDTLSEVLTGQPTPPAAPAELYTSCLQRPGLEPLTVLPGRYRAVAKDVAVVLQEFTHQLGVAESAKVSPIGGAILQLPRLGAFPLFRGIFKERGLSVMVEGDPGELARDVFQLVCGVCWMALMEAKSLVSQVAAVFLVYLLFKSQHPGCYAIPVNVEVLEQLMHVRGECYEKQVLLECPRILRVLSSGAFSIGIRATCRNLFFDRCGQLAERTSPEFVPGSKASSRLSSGATRVSDGVPVLREAPPDLGRAEQDAVAYEVQLAQVEAAGPHGRPVLPLASLGKPLQSELKFLKQASSSYVQDTPPEPRDIVCSGAQLVQSSEEVNREKDESPVVSRRKRRRPAFDEDESPKRQGPDPALERCLVQAKETGQEDVVVKSKFRTPVSRQSRLTGLDQAVAKGAALRSLGLPPPVADARAGPALGERLVARATAADVPSVQTHEAQMQPRGRKKPDLQEEAPQQQQQALQEEAPQQQEEEEMVDKALTDFQDTEALPGMEAEGSESDSGEDEDNDIEMADA</sequence>
<accession>A0A813G1G7</accession>
<reference evidence="2" key="1">
    <citation type="submission" date="2021-02" db="EMBL/GenBank/DDBJ databases">
        <authorList>
            <person name="Dougan E. K."/>
            <person name="Rhodes N."/>
            <person name="Thang M."/>
            <person name="Chan C."/>
        </authorList>
    </citation>
    <scope>NUCLEOTIDE SEQUENCE</scope>
</reference>
<dbReference type="Proteomes" id="UP000654075">
    <property type="component" value="Unassembled WGS sequence"/>
</dbReference>
<protein>
    <submittedName>
        <fullName evidence="2">Uncharacterized protein</fullName>
    </submittedName>
</protein>
<feature type="compositionally biased region" description="Acidic residues" evidence="1">
    <location>
        <begin position="582"/>
        <end position="601"/>
    </location>
</feature>